<gene>
    <name evidence="2" type="ORF">DdX_22242</name>
</gene>
<reference evidence="2" key="1">
    <citation type="submission" date="2022-01" db="EMBL/GenBank/DDBJ databases">
        <title>Genome Sequence Resource for Two Populations of Ditylenchus destructor, the Migratory Endoparasitic Phytonematode.</title>
        <authorList>
            <person name="Zhang H."/>
            <person name="Lin R."/>
            <person name="Xie B."/>
        </authorList>
    </citation>
    <scope>NUCLEOTIDE SEQUENCE</scope>
    <source>
        <strain evidence="2">BazhouSP</strain>
    </source>
</reference>
<feature type="compositionally biased region" description="Basic and acidic residues" evidence="1">
    <location>
        <begin position="234"/>
        <end position="246"/>
    </location>
</feature>
<feature type="region of interest" description="Disordered" evidence="1">
    <location>
        <begin position="217"/>
        <end position="285"/>
    </location>
</feature>
<evidence type="ECO:0000256" key="1">
    <source>
        <dbReference type="SAM" id="MobiDB-lite"/>
    </source>
</evidence>
<organism evidence="2 3">
    <name type="scientific">Ditylenchus destructor</name>
    <dbReference type="NCBI Taxonomy" id="166010"/>
    <lineage>
        <taxon>Eukaryota</taxon>
        <taxon>Metazoa</taxon>
        <taxon>Ecdysozoa</taxon>
        <taxon>Nematoda</taxon>
        <taxon>Chromadorea</taxon>
        <taxon>Rhabditida</taxon>
        <taxon>Tylenchina</taxon>
        <taxon>Tylenchomorpha</taxon>
        <taxon>Sphaerularioidea</taxon>
        <taxon>Anguinidae</taxon>
        <taxon>Anguininae</taxon>
        <taxon>Ditylenchus</taxon>
    </lineage>
</organism>
<evidence type="ECO:0000313" key="3">
    <source>
        <dbReference type="Proteomes" id="UP001201812"/>
    </source>
</evidence>
<dbReference type="AlphaFoldDB" id="A0AAD4MEI6"/>
<feature type="compositionally biased region" description="Basic and acidic residues" evidence="1">
    <location>
        <begin position="257"/>
        <end position="268"/>
    </location>
</feature>
<name>A0AAD4MEI6_9BILA</name>
<dbReference type="Proteomes" id="UP001201812">
    <property type="component" value="Unassembled WGS sequence"/>
</dbReference>
<keyword evidence="3" id="KW-1185">Reference proteome</keyword>
<sequence length="285" mass="30651">MARAMRLAGGGRAAGLSVRAHGQASLCRPQLAAGRVDLDLSDQPHGHAAAFGILDAVGDHGKVAAREQGAIFGGGKAGVEQLLALKLADGDAARRAGIEQGDAAAAQPHRDARDQLFLPFHIEVEQAAPGDDAVIGARFGAEPAHVRFDPAMPRKRVWARWIIVGAISTPVRAVRESCDGARHRRRARDADKVRRCDQARRSSATFWRLSGTLTSPTGWIVRTNHNGGHHGRTRRQDQRQRQRSDRQGQAAQQGPETRAEGEKQELKGKAQQMAGKVKGALGDDI</sequence>
<evidence type="ECO:0000313" key="2">
    <source>
        <dbReference type="EMBL" id="KAI1690895.1"/>
    </source>
</evidence>
<protein>
    <submittedName>
        <fullName evidence="2">Uncharacterized protein</fullName>
    </submittedName>
</protein>
<dbReference type="EMBL" id="JAKKPZ010001058">
    <property type="protein sequence ID" value="KAI1690895.1"/>
    <property type="molecule type" value="Genomic_DNA"/>
</dbReference>
<proteinExistence type="predicted"/>
<accession>A0AAD4MEI6</accession>
<comment type="caution">
    <text evidence="2">The sequence shown here is derived from an EMBL/GenBank/DDBJ whole genome shotgun (WGS) entry which is preliminary data.</text>
</comment>